<name>A0ABP1HE60_9EUKA</name>
<gene>
    <name evidence="2" type="ORF">HINF_LOCUS10764</name>
</gene>
<evidence type="ECO:0000256" key="1">
    <source>
        <dbReference type="SAM" id="MobiDB-lite"/>
    </source>
</evidence>
<dbReference type="Proteomes" id="UP001642409">
    <property type="component" value="Unassembled WGS sequence"/>
</dbReference>
<evidence type="ECO:0000313" key="2">
    <source>
        <dbReference type="EMBL" id="CAL5989234.1"/>
    </source>
</evidence>
<reference evidence="2 3" key="1">
    <citation type="submission" date="2024-07" db="EMBL/GenBank/DDBJ databases">
        <authorList>
            <person name="Akdeniz Z."/>
        </authorList>
    </citation>
    <scope>NUCLEOTIDE SEQUENCE [LARGE SCALE GENOMIC DNA]</scope>
</reference>
<accession>A0ABP1HE60</accession>
<feature type="region of interest" description="Disordered" evidence="1">
    <location>
        <begin position="1"/>
        <end position="24"/>
    </location>
</feature>
<sequence length="154" mass="18088">MKVKRVGSQKQTSSGQSDKLKMSSNPFKFQTSSIYQPELQQMNSELSSARSSKRSFEQFLGSKDKLLSEKSVTGWASLMTDEFRLINCLCCVDHSFIKLFIYVQKEAVKFNILYRIQMQTKYELDNDSFRVYIYKRYCNVILQTAHYYAFNETK</sequence>
<keyword evidence="3" id="KW-1185">Reference proteome</keyword>
<evidence type="ECO:0000313" key="3">
    <source>
        <dbReference type="Proteomes" id="UP001642409"/>
    </source>
</evidence>
<comment type="caution">
    <text evidence="2">The sequence shown here is derived from an EMBL/GenBank/DDBJ whole genome shotgun (WGS) entry which is preliminary data.</text>
</comment>
<protein>
    <submittedName>
        <fullName evidence="2">Hypothetical_protein</fullName>
    </submittedName>
</protein>
<feature type="compositionally biased region" description="Polar residues" evidence="1">
    <location>
        <begin position="8"/>
        <end position="24"/>
    </location>
</feature>
<dbReference type="EMBL" id="CAXDID020000023">
    <property type="protein sequence ID" value="CAL5989234.1"/>
    <property type="molecule type" value="Genomic_DNA"/>
</dbReference>
<proteinExistence type="predicted"/>
<organism evidence="2 3">
    <name type="scientific">Hexamita inflata</name>
    <dbReference type="NCBI Taxonomy" id="28002"/>
    <lineage>
        <taxon>Eukaryota</taxon>
        <taxon>Metamonada</taxon>
        <taxon>Diplomonadida</taxon>
        <taxon>Hexamitidae</taxon>
        <taxon>Hexamitinae</taxon>
        <taxon>Hexamita</taxon>
    </lineage>
</organism>